<comment type="caution">
    <text evidence="15">The sequence shown here is derived from an EMBL/GenBank/DDBJ whole genome shotgun (WGS) entry which is preliminary data.</text>
</comment>
<keyword evidence="9" id="KW-0813">Transport</keyword>
<evidence type="ECO:0000313" key="16">
    <source>
        <dbReference type="Proteomes" id="UP001623349"/>
    </source>
</evidence>
<evidence type="ECO:0000256" key="8">
    <source>
        <dbReference type="ARBA" id="ARBA00036239"/>
    </source>
</evidence>
<keyword evidence="9" id="KW-0406">Ion transport</keyword>
<evidence type="ECO:0000256" key="11">
    <source>
        <dbReference type="SAM" id="MobiDB-lite"/>
    </source>
</evidence>
<keyword evidence="7" id="KW-1015">Disulfide bond</keyword>
<feature type="transmembrane region" description="Helical" evidence="9">
    <location>
        <begin position="90"/>
        <end position="113"/>
    </location>
</feature>
<feature type="region of interest" description="Disordered" evidence="11">
    <location>
        <begin position="419"/>
        <end position="439"/>
    </location>
</feature>
<dbReference type="Gene3D" id="1.20.5.1190">
    <property type="entry name" value="iswi atpase"/>
    <property type="match status" value="1"/>
</dbReference>
<keyword evidence="16" id="KW-1185">Reference proteome</keyword>
<dbReference type="Pfam" id="PF24609">
    <property type="entry name" value="IQ_SCN5A_C"/>
    <property type="match status" value="1"/>
</dbReference>
<organism evidence="15 16">
    <name type="scientific">Apodemus speciosus</name>
    <name type="common">Large Japanese field mouse</name>
    <dbReference type="NCBI Taxonomy" id="105296"/>
    <lineage>
        <taxon>Eukaryota</taxon>
        <taxon>Metazoa</taxon>
        <taxon>Chordata</taxon>
        <taxon>Craniata</taxon>
        <taxon>Vertebrata</taxon>
        <taxon>Euteleostomi</taxon>
        <taxon>Mammalia</taxon>
        <taxon>Eutheria</taxon>
        <taxon>Euarchontoglires</taxon>
        <taxon>Glires</taxon>
        <taxon>Rodentia</taxon>
        <taxon>Myomorpha</taxon>
        <taxon>Muroidea</taxon>
        <taxon>Muridae</taxon>
        <taxon>Murinae</taxon>
        <taxon>Apodemus</taxon>
    </lineage>
</organism>
<feature type="transmembrane region" description="Helical" evidence="9">
    <location>
        <begin position="125"/>
        <end position="143"/>
    </location>
</feature>
<feature type="transmembrane region" description="Helical" evidence="9">
    <location>
        <begin position="1542"/>
        <end position="1566"/>
    </location>
</feature>
<feature type="transmembrane region" description="Helical" evidence="9">
    <location>
        <begin position="556"/>
        <end position="574"/>
    </location>
</feature>
<dbReference type="CDD" id="cd13433">
    <property type="entry name" value="Na_channel_gate"/>
    <property type="match status" value="1"/>
</dbReference>
<keyword evidence="9 15" id="KW-0407">Ion channel</keyword>
<evidence type="ECO:0000256" key="10">
    <source>
        <dbReference type="SAM" id="Coils"/>
    </source>
</evidence>
<evidence type="ECO:0000256" key="3">
    <source>
        <dbReference type="ARBA" id="ARBA00022692"/>
    </source>
</evidence>
<evidence type="ECO:0000256" key="5">
    <source>
        <dbReference type="ARBA" id="ARBA00022989"/>
    </source>
</evidence>
<proteinExistence type="inferred from homology"/>
<dbReference type="PANTHER" id="PTHR10037:SF210">
    <property type="entry name" value="SODIUM CHANNEL PROTEIN TYPE 11 SUBUNIT ALPHA"/>
    <property type="match status" value="1"/>
</dbReference>
<reference evidence="15 16" key="1">
    <citation type="submission" date="2024-08" db="EMBL/GenBank/DDBJ databases">
        <title>The draft genome of Apodemus speciosus.</title>
        <authorList>
            <person name="Nabeshima K."/>
            <person name="Suzuki S."/>
            <person name="Onuma M."/>
        </authorList>
    </citation>
    <scope>NUCLEOTIDE SEQUENCE [LARGE SCALE GENOMIC DNA]</scope>
    <source>
        <strain evidence="15">IB14-021</strain>
    </source>
</reference>
<keyword evidence="9" id="KW-0915">Sodium</keyword>
<dbReference type="Pfam" id="PF06512">
    <property type="entry name" value="Na_trans_assoc"/>
    <property type="match status" value="1"/>
</dbReference>
<dbReference type="InterPro" id="IPR027359">
    <property type="entry name" value="Volt_channel_dom_sf"/>
</dbReference>
<feature type="domain" description="Ion transport" evidence="12">
    <location>
        <begin position="77"/>
        <end position="338"/>
    </location>
</feature>
<evidence type="ECO:0000256" key="2">
    <source>
        <dbReference type="ARBA" id="ARBA00022475"/>
    </source>
</evidence>
<dbReference type="InterPro" id="IPR043203">
    <property type="entry name" value="VGCC_Ca_Na"/>
</dbReference>
<dbReference type="InterPro" id="IPR058542">
    <property type="entry name" value="IQ_SCN5A_C"/>
</dbReference>
<evidence type="ECO:0000256" key="7">
    <source>
        <dbReference type="ARBA" id="ARBA00023157"/>
    </source>
</evidence>
<comment type="similarity">
    <text evidence="9">Belongs to the sodium channel (TC 1.A.1.10) family.</text>
</comment>
<evidence type="ECO:0000256" key="9">
    <source>
        <dbReference type="RuleBase" id="RU361132"/>
    </source>
</evidence>
<dbReference type="InterPro" id="IPR010526">
    <property type="entry name" value="Na_trans_assoc_dom"/>
</dbReference>
<dbReference type="Gene3D" id="1.10.287.70">
    <property type="match status" value="4"/>
</dbReference>
<feature type="domain" description="Sodium ion transport-associated" evidence="13">
    <location>
        <begin position="798"/>
        <end position="1011"/>
    </location>
</feature>
<feature type="domain" description="Ion transport" evidence="12">
    <location>
        <begin position="555"/>
        <end position="790"/>
    </location>
</feature>
<keyword evidence="6 9" id="KW-0472">Membrane</keyword>
<feature type="domain" description="Ion transport" evidence="12">
    <location>
        <begin position="1015"/>
        <end position="1279"/>
    </location>
</feature>
<evidence type="ECO:0000313" key="15">
    <source>
        <dbReference type="EMBL" id="GAB1294813.1"/>
    </source>
</evidence>
<dbReference type="Proteomes" id="UP001623349">
    <property type="component" value="Unassembled WGS sequence"/>
</dbReference>
<evidence type="ECO:0000256" key="4">
    <source>
        <dbReference type="ARBA" id="ARBA00022737"/>
    </source>
</evidence>
<feature type="transmembrane region" description="Helical" evidence="9">
    <location>
        <begin position="753"/>
        <end position="781"/>
    </location>
</feature>
<feature type="transmembrane region" description="Helical" evidence="9">
    <location>
        <begin position="1246"/>
        <end position="1270"/>
    </location>
</feature>
<comment type="function">
    <text evidence="9">Mediates the voltage-dependent sodium ion permeability of excitable membranes. Assuming opened or closed conformations in response to the voltage difference across the membrane, the protein forms a sodium-selective channel through which Na(+) ions may pass in accordance with their electrochemical gradient.</text>
</comment>
<feature type="transmembrane region" description="Helical" evidence="9">
    <location>
        <begin position="187"/>
        <end position="206"/>
    </location>
</feature>
<name>A0ABQ0F6A4_APOSI</name>
<keyword evidence="4" id="KW-0677">Repeat</keyword>
<feature type="transmembrane region" description="Helical" evidence="9">
    <location>
        <begin position="1359"/>
        <end position="1381"/>
    </location>
</feature>
<keyword evidence="9" id="KW-0894">Sodium channel</keyword>
<keyword evidence="3 9" id="KW-0812">Transmembrane</keyword>
<feature type="transmembrane region" description="Helical" evidence="9">
    <location>
        <begin position="1055"/>
        <end position="1074"/>
    </location>
</feature>
<sequence>MEEKYYPVIFPDERNFRPFTSDSLAAIEKRIAIQKEKKSKDKAAAEPQPRPQLDLKASRKLPKLYGDVPPELIAKPLEDLDPFYKDHKTFMVNTSSLGFIFLEAVIKILARGFIVDEFSFLRDPWNWLDFIVIGTAIATLFPGNNVNLSALRTFPSVQSSKSDFCYLRCLKVIVGALLRSVKKLVDVMILTLFCLSIFALVGQQLFMGILNHKCVKENCGPNSTSNKDCFVKEKDSEDFVMCGTWLGSRRCPSGSTCKKTAFNPDYNYTNFDNFGWSFLAMFRVMTQDSWEKLYRQILQTSGIYFVFFFVVVIFLGSFYLLNLTLAVVTMAYEEQNRNVAAETEAKERMFREAQQLLREEKEGSVENLLMQIRRFVRRNPMALVAMGIDRSSLNSLQASTFSPKKRKFFGSKTRKSFFMRGSKRAGASTSDSEDDASKNPQLLEQTKRLSQNLPVDLFDEHVDPLHRQRALSAVSILTITMQEALHRGRFLEPSHCAILQRQTPHISGACKQKQEKSQEPCFPCGKNLASKYLVWDCSPQWLRVKKVLRTVMTDPFTELAVTICIVINTVFLAMEHHNMDDSLKTVLKIGNWVFTGIFIAEMCLKIIALDPYHYFRHGWNVFDSIVALLSLADVLYNRLSGSNLSFLASLRVLRVFKLAKSWPTLNTLIKIIGHSVGALGNLTVVLTIVVFIFSVVGMRLFGNKSNKTTYNPREGSRRRWHMDDFYHSFLVVFRILCGEWIENMWQCMQETEGSPLCVIVYVLIMVVGKLVVLNLFIALLLNSFSNEEKDGNPDDETRKTKVQLALDRFRRAFSFTVHALQNFCCKRCRRQNSPKPKETMEGFAGENKDKILPDAQAWKEYDSEMTLYTGQAGAPLAPLAEEEEDMECCGERGAPPTSQPGAGVQACDLPPETKQLPSPDDHFEMEVFSEEDPHLTTQSARKKSDAASVLSECSTIDLNDIFRHWQKTVSPKKQPDRCFPKGLSCIFLCRKTNKRKSLWVLWWNLRKTCYQIVKHSWFESFIIFVILLSSGALIFEDVNLSSRPQVRKLLICSDNIFTFIFLLEMILKWVAFGFRKYFTSAWCWLDSLIVVVSVLSLMNLPNLKSFRTLRALRPLRALSQFEGMKGCGQCPHQCHPCHPQCLAGLPHFLAHILYPGSEFFSGKFGRCVNGTDINNYLDHNKVQNRSQCEVCNYSWKVPNINFDNVGNAYLALLQVATYKGWLDIMNAAVDSRGRDEQPDFEANRYAYLYFVIFIIFGSFFTLNLFIGVIIDNFNQQQKKISGQDIFMTEEQKKYYNAMKKLGTKKPQKPIPRPLNKCQAFVFDLVTSQVFDVIILGLIVLNMIIMMAESEGQSEEVKKIFDILNIAFVVIFTVECLIKVFALRQHYFTNGWNLFDCVVVVLSIVSTLVSGLENSNIPFPPTLFRIVRLARIGRILRLVRAARGIRTLLFALMMSLPSLFNIGLLLFLVMFIYAIFGMNWFSKVKKGSGIDDIFNFETFSGSMLCLFQITTSAGWDTLLNPMLDSKAHCNSSSQDSCQQPQIAIVYFVSYIIISFLIVVNMYIAVILENFNTATEESEDPLGEDDFEIFYEIWEKFDPEATQFIQYSALSDFADALPEPLRVAKPNKFQFLMMDLPMVTGDRLHCLDVLFAFTTRVLGNSSGLDTMKAMMEEKFMEANPFKKLYEPIVTTTKRKEEEQCAAVIQRAYRKHMEKMIRLRLKDRSSSSLQMLCNGDLSSLDVSKVKVHYD</sequence>
<feature type="transmembrane region" description="Helical" evidence="9">
    <location>
        <begin position="679"/>
        <end position="702"/>
    </location>
</feature>
<feature type="domain" description="Ion transport" evidence="12">
    <location>
        <begin position="1328"/>
        <end position="1576"/>
    </location>
</feature>
<dbReference type="PANTHER" id="PTHR10037">
    <property type="entry name" value="VOLTAGE-GATED CATION CHANNEL CALCIUM AND SODIUM"/>
    <property type="match status" value="1"/>
</dbReference>
<protein>
    <recommendedName>
        <fullName evidence="9">Sodium channel protein</fullName>
    </recommendedName>
</protein>
<keyword evidence="2" id="KW-1003">Cell membrane</keyword>
<dbReference type="SUPFAM" id="SSF81324">
    <property type="entry name" value="Voltage-gated potassium channels"/>
    <property type="match status" value="4"/>
</dbReference>
<feature type="transmembrane region" description="Helical" evidence="9">
    <location>
        <begin position="586"/>
        <end position="607"/>
    </location>
</feature>
<feature type="transmembrane region" description="Helical" evidence="9">
    <location>
        <begin position="1081"/>
        <end position="1100"/>
    </location>
</feature>
<dbReference type="PRINTS" id="PR00170">
    <property type="entry name" value="NACHANNEL"/>
</dbReference>
<keyword evidence="5 9" id="KW-1133">Transmembrane helix</keyword>
<evidence type="ECO:0000256" key="6">
    <source>
        <dbReference type="ARBA" id="ARBA00023136"/>
    </source>
</evidence>
<accession>A0ABQ0F6A4</accession>
<feature type="coiled-coil region" evidence="10">
    <location>
        <begin position="332"/>
        <end position="359"/>
    </location>
</feature>
<gene>
    <name evidence="15" type="ORF">APTSU1_001004600</name>
</gene>
<evidence type="ECO:0000259" key="13">
    <source>
        <dbReference type="Pfam" id="PF06512"/>
    </source>
</evidence>
<feature type="domain" description="SCN5A-like C-terminal IQ motif" evidence="14">
    <location>
        <begin position="1688"/>
        <end position="1721"/>
    </location>
</feature>
<comment type="caution">
    <text evidence="9">Lacks conserved residue(s) required for the propagation of feature annotation.</text>
</comment>
<keyword evidence="9" id="KW-0739">Sodium transport</keyword>
<dbReference type="GO" id="GO:0034220">
    <property type="term" value="P:monoatomic ion transmembrane transport"/>
    <property type="evidence" value="ECO:0007669"/>
    <property type="project" value="UniProtKB-KW"/>
</dbReference>
<evidence type="ECO:0000259" key="12">
    <source>
        <dbReference type="Pfam" id="PF00520"/>
    </source>
</evidence>
<dbReference type="Gene3D" id="1.10.238.10">
    <property type="entry name" value="EF-hand"/>
    <property type="match status" value="1"/>
</dbReference>
<feature type="transmembrane region" description="Helical" evidence="9">
    <location>
        <begin position="1016"/>
        <end position="1035"/>
    </location>
</feature>
<comment type="catalytic activity">
    <reaction evidence="8">
        <text>Na(+)(in) = Na(+)(out)</text>
        <dbReference type="Rhea" id="RHEA:34963"/>
        <dbReference type="ChEBI" id="CHEBI:29101"/>
    </reaction>
</comment>
<dbReference type="Gene3D" id="1.20.120.350">
    <property type="entry name" value="Voltage-gated potassium channels. Chain C"/>
    <property type="match status" value="4"/>
</dbReference>
<feature type="transmembrane region" description="Helical" evidence="9">
    <location>
        <begin position="1393"/>
        <end position="1411"/>
    </location>
</feature>
<dbReference type="Pfam" id="PF00520">
    <property type="entry name" value="Ion_trans"/>
    <property type="match status" value="4"/>
</dbReference>
<dbReference type="EMBL" id="BAAFST010000009">
    <property type="protein sequence ID" value="GAB1294813.1"/>
    <property type="molecule type" value="Genomic_DNA"/>
</dbReference>
<feature type="transmembrane region" description="Helical" evidence="9">
    <location>
        <begin position="302"/>
        <end position="321"/>
    </location>
</feature>
<evidence type="ECO:0000256" key="1">
    <source>
        <dbReference type="ARBA" id="ARBA00004651"/>
    </source>
</evidence>
<feature type="transmembrane region" description="Helical" evidence="9">
    <location>
        <begin position="1447"/>
        <end position="1475"/>
    </location>
</feature>
<dbReference type="InterPro" id="IPR001696">
    <property type="entry name" value="Na_channel_asu"/>
</dbReference>
<keyword evidence="9" id="KW-0851">Voltage-gated channel</keyword>
<keyword evidence="10" id="KW-0175">Coiled coil</keyword>
<dbReference type="InterPro" id="IPR044564">
    <property type="entry name" value="Na_chnl_inactivation_gate"/>
</dbReference>
<evidence type="ECO:0000259" key="14">
    <source>
        <dbReference type="Pfam" id="PF24609"/>
    </source>
</evidence>
<feature type="transmembrane region" description="Helical" evidence="9">
    <location>
        <begin position="1320"/>
        <end position="1347"/>
    </location>
</feature>
<comment type="subcellular location">
    <subcellularLocation>
        <location evidence="1 9">Cell membrane</location>
        <topology evidence="1 9">Multi-pass membrane protein</topology>
    </subcellularLocation>
</comment>
<dbReference type="InterPro" id="IPR005821">
    <property type="entry name" value="Ion_trans_dom"/>
</dbReference>